<name>A0A9N9MPH0_9CUCU</name>
<dbReference type="PANTHER" id="PTHR21461">
    <property type="entry name" value="GLYCOSYLTRANSFERASE FAMILY 92 PROTEIN"/>
    <property type="match status" value="1"/>
</dbReference>
<dbReference type="EC" id="2.4.1.-" evidence="8"/>
<comment type="similarity">
    <text evidence="2 8">Belongs to the glycosyltransferase 92 family.</text>
</comment>
<keyword evidence="7 8" id="KW-0472">Membrane</keyword>
<keyword evidence="3 8" id="KW-0328">Glycosyltransferase</keyword>
<dbReference type="OrthoDB" id="7917939at2759"/>
<evidence type="ECO:0000256" key="7">
    <source>
        <dbReference type="ARBA" id="ARBA00023136"/>
    </source>
</evidence>
<dbReference type="GO" id="GO:0005737">
    <property type="term" value="C:cytoplasm"/>
    <property type="evidence" value="ECO:0007669"/>
    <property type="project" value="TreeGrafter"/>
</dbReference>
<reference evidence="9" key="1">
    <citation type="submission" date="2022-01" db="EMBL/GenBank/DDBJ databases">
        <authorList>
            <person name="King R."/>
        </authorList>
    </citation>
    <scope>NUCLEOTIDE SEQUENCE</scope>
</reference>
<dbReference type="GO" id="GO:0016757">
    <property type="term" value="F:glycosyltransferase activity"/>
    <property type="evidence" value="ECO:0007669"/>
    <property type="project" value="UniProtKB-UniRule"/>
</dbReference>
<comment type="subcellular location">
    <subcellularLocation>
        <location evidence="1">Membrane</location>
        <topology evidence="1">Single-pass membrane protein</topology>
    </subcellularLocation>
</comment>
<protein>
    <recommendedName>
        <fullName evidence="8">Glycosyltransferase family 92 protein</fullName>
        <ecNumber evidence="8">2.4.1.-</ecNumber>
    </recommendedName>
</protein>
<evidence type="ECO:0000313" key="9">
    <source>
        <dbReference type="EMBL" id="CAG9767255.1"/>
    </source>
</evidence>
<dbReference type="Pfam" id="PF01697">
    <property type="entry name" value="Glyco_transf_92"/>
    <property type="match status" value="1"/>
</dbReference>
<keyword evidence="10" id="KW-1185">Reference proteome</keyword>
<keyword evidence="4 8" id="KW-0808">Transferase</keyword>
<dbReference type="InterPro" id="IPR008166">
    <property type="entry name" value="Glyco_transf_92"/>
</dbReference>
<keyword evidence="6 8" id="KW-1133">Transmembrane helix</keyword>
<evidence type="ECO:0000256" key="4">
    <source>
        <dbReference type="ARBA" id="ARBA00022679"/>
    </source>
</evidence>
<dbReference type="AlphaFoldDB" id="A0A9N9MPH0"/>
<keyword evidence="5 8" id="KW-0812">Transmembrane</keyword>
<evidence type="ECO:0000256" key="1">
    <source>
        <dbReference type="ARBA" id="ARBA00004167"/>
    </source>
</evidence>
<feature type="transmembrane region" description="Helical" evidence="8">
    <location>
        <begin position="6"/>
        <end position="23"/>
    </location>
</feature>
<dbReference type="GO" id="GO:0016020">
    <property type="term" value="C:membrane"/>
    <property type="evidence" value="ECO:0007669"/>
    <property type="project" value="UniProtKB-SubCell"/>
</dbReference>
<evidence type="ECO:0000256" key="8">
    <source>
        <dbReference type="RuleBase" id="RU366017"/>
    </source>
</evidence>
<dbReference type="PANTHER" id="PTHR21461:SF69">
    <property type="entry name" value="GLYCOSYLTRANSFERASE FAMILY 92 PROTEIN"/>
    <property type="match status" value="1"/>
</dbReference>
<gene>
    <name evidence="9" type="ORF">CEUTPL_LOCUS7821</name>
</gene>
<dbReference type="Proteomes" id="UP001152799">
    <property type="component" value="Chromosome 4"/>
</dbReference>
<evidence type="ECO:0000256" key="3">
    <source>
        <dbReference type="ARBA" id="ARBA00022676"/>
    </source>
</evidence>
<evidence type="ECO:0000256" key="6">
    <source>
        <dbReference type="ARBA" id="ARBA00022989"/>
    </source>
</evidence>
<dbReference type="EMBL" id="OU892280">
    <property type="protein sequence ID" value="CAG9767255.1"/>
    <property type="molecule type" value="Genomic_DNA"/>
</dbReference>
<evidence type="ECO:0000313" key="10">
    <source>
        <dbReference type="Proteomes" id="UP001152799"/>
    </source>
</evidence>
<proteinExistence type="inferred from homology"/>
<accession>A0A9N9MPH0</accession>
<evidence type="ECO:0000256" key="2">
    <source>
        <dbReference type="ARBA" id="ARBA00007647"/>
    </source>
</evidence>
<organism evidence="9 10">
    <name type="scientific">Ceutorhynchus assimilis</name>
    <name type="common">cabbage seed weevil</name>
    <dbReference type="NCBI Taxonomy" id="467358"/>
    <lineage>
        <taxon>Eukaryota</taxon>
        <taxon>Metazoa</taxon>
        <taxon>Ecdysozoa</taxon>
        <taxon>Arthropoda</taxon>
        <taxon>Hexapoda</taxon>
        <taxon>Insecta</taxon>
        <taxon>Pterygota</taxon>
        <taxon>Neoptera</taxon>
        <taxon>Endopterygota</taxon>
        <taxon>Coleoptera</taxon>
        <taxon>Polyphaga</taxon>
        <taxon>Cucujiformia</taxon>
        <taxon>Curculionidae</taxon>
        <taxon>Ceutorhynchinae</taxon>
        <taxon>Ceutorhynchus</taxon>
    </lineage>
</organism>
<sequence>MNILQTYHWTVLFIFFTIFMIFYNTNSTPSIKNSETTLVKKIVAYSLNKQIELDGEEFYCDKQFAISDNISYYKDGLFWKKIENEEVYVTSLTLDERLYPYRYLRIVGVVKGNWNKTMYCQVLTSDGQVKITKTTITPIWYEKWNMHDNNTYYNPILMSCRLPNFENQDPLALSLSTNPCRLSNIYHKIMPSTLENLQRNFTICVKPLNFKKDMSNHLVQWIEISKIIGAQYFHIFLKNVTKNTRKVLEWYKHQYPHNFHIEDFTPLECQNCTRNFFKSTWQRRKYEVVTYNKCFNRNLNSKFVIPLDVDEIIVPKTVTNWNDLVQDLNDNYASLIVQNVYFFSRTRYDEPFFLNEKRRAKVTSAKGENSKSFISTKNTLTVFNHYGLHLIRPGVIKDYFLPFQDVQLNHYKVSCDYVILPECVKYQFSSTLVDNVISKYKNQFNERYVTVLQRLNNVGIKIL</sequence>
<evidence type="ECO:0000256" key="5">
    <source>
        <dbReference type="ARBA" id="ARBA00022692"/>
    </source>
</evidence>